<sequence>MTPIARLALISVAALGLTSGLAGCAATVPPTILAAAPNDATAWVPAQRAYLAWNLTNRGWNVTPSGLQYKRVGRAFPKAAQPVSTDTVRVHYRGTLINGTEFDSSYSRNEPASFPLNRVIKGWTEGVALMHVGETYDFVIPANLAYAGRRMGDDIPAESTLLFRVQLLAVNP</sequence>
<dbReference type="PANTHER" id="PTHR45779">
    <property type="entry name" value="PEPTIDYLPROLYL ISOMERASE"/>
    <property type="match status" value="1"/>
</dbReference>
<dbReference type="Proteomes" id="UP000663918">
    <property type="component" value="Chromosome"/>
</dbReference>
<dbReference type="KEGG" id="bgoe:IFJ75_05880"/>
<name>A0A975GZ91_9CAUL</name>
<dbReference type="PANTHER" id="PTHR45779:SF7">
    <property type="entry name" value="PEPTIDYLPROLYL ISOMERASE"/>
    <property type="match status" value="1"/>
</dbReference>
<gene>
    <name evidence="8" type="ORF">IFJ75_05880</name>
</gene>
<evidence type="ECO:0000313" key="9">
    <source>
        <dbReference type="Proteomes" id="UP000663918"/>
    </source>
</evidence>
<feature type="chain" id="PRO_5036870209" description="Peptidyl-prolyl cis-trans isomerase" evidence="6">
    <location>
        <begin position="25"/>
        <end position="172"/>
    </location>
</feature>
<dbReference type="EC" id="5.2.1.8" evidence="5"/>
<keyword evidence="2 4" id="KW-0697">Rotamase</keyword>
<comment type="catalytic activity">
    <reaction evidence="1 4 5">
        <text>[protein]-peptidylproline (omega=180) = [protein]-peptidylproline (omega=0)</text>
        <dbReference type="Rhea" id="RHEA:16237"/>
        <dbReference type="Rhea" id="RHEA-COMP:10747"/>
        <dbReference type="Rhea" id="RHEA-COMP:10748"/>
        <dbReference type="ChEBI" id="CHEBI:83833"/>
        <dbReference type="ChEBI" id="CHEBI:83834"/>
        <dbReference type="EC" id="5.2.1.8"/>
    </reaction>
</comment>
<evidence type="ECO:0000313" key="8">
    <source>
        <dbReference type="EMBL" id="QTC92410.1"/>
    </source>
</evidence>
<keyword evidence="6" id="KW-0732">Signal</keyword>
<feature type="signal peptide" evidence="6">
    <location>
        <begin position="1"/>
        <end position="24"/>
    </location>
</feature>
<dbReference type="RefSeq" id="WP_207931692.1">
    <property type="nucleotide sequence ID" value="NZ_CP062222.1"/>
</dbReference>
<dbReference type="GO" id="GO:0003755">
    <property type="term" value="F:peptidyl-prolyl cis-trans isomerase activity"/>
    <property type="evidence" value="ECO:0007669"/>
    <property type="project" value="UniProtKB-UniRule"/>
</dbReference>
<accession>A0A975GZ91</accession>
<dbReference type="Pfam" id="PF00254">
    <property type="entry name" value="FKBP_C"/>
    <property type="match status" value="1"/>
</dbReference>
<protein>
    <recommendedName>
        <fullName evidence="5">Peptidyl-prolyl cis-trans isomerase</fullName>
        <ecNumber evidence="5">5.2.1.8</ecNumber>
    </recommendedName>
</protein>
<organism evidence="8 9">
    <name type="scientific">Brevundimonas goettingensis</name>
    <dbReference type="NCBI Taxonomy" id="2774190"/>
    <lineage>
        <taxon>Bacteria</taxon>
        <taxon>Pseudomonadati</taxon>
        <taxon>Pseudomonadota</taxon>
        <taxon>Alphaproteobacteria</taxon>
        <taxon>Caulobacterales</taxon>
        <taxon>Caulobacteraceae</taxon>
        <taxon>Brevundimonas</taxon>
    </lineage>
</organism>
<evidence type="ECO:0000256" key="4">
    <source>
        <dbReference type="PROSITE-ProRule" id="PRU00277"/>
    </source>
</evidence>
<evidence type="ECO:0000256" key="2">
    <source>
        <dbReference type="ARBA" id="ARBA00023110"/>
    </source>
</evidence>
<feature type="domain" description="PPIase FKBP-type" evidence="7">
    <location>
        <begin position="85"/>
        <end position="171"/>
    </location>
</feature>
<proteinExistence type="inferred from homology"/>
<dbReference type="InterPro" id="IPR044609">
    <property type="entry name" value="FKBP2/11"/>
</dbReference>
<keyword evidence="3 4" id="KW-0413">Isomerase</keyword>
<dbReference type="PROSITE" id="PS50059">
    <property type="entry name" value="FKBP_PPIASE"/>
    <property type="match status" value="1"/>
</dbReference>
<evidence type="ECO:0000259" key="7">
    <source>
        <dbReference type="PROSITE" id="PS50059"/>
    </source>
</evidence>
<dbReference type="InterPro" id="IPR001179">
    <property type="entry name" value="PPIase_FKBP_dom"/>
</dbReference>
<dbReference type="SUPFAM" id="SSF54534">
    <property type="entry name" value="FKBP-like"/>
    <property type="match status" value="1"/>
</dbReference>
<evidence type="ECO:0000256" key="3">
    <source>
        <dbReference type="ARBA" id="ARBA00023235"/>
    </source>
</evidence>
<dbReference type="PROSITE" id="PS51257">
    <property type="entry name" value="PROKAR_LIPOPROTEIN"/>
    <property type="match status" value="1"/>
</dbReference>
<reference evidence="8" key="1">
    <citation type="submission" date="2020-09" db="EMBL/GenBank/DDBJ databases">
        <title>Brevundimonas sp. LVF2 isolated from a puddle in Goettingen, Germany.</title>
        <authorList>
            <person name="Friedrich I."/>
            <person name="Klassen A."/>
            <person name="Hannes N."/>
            <person name="Schneider D."/>
            <person name="Hertel R."/>
            <person name="Daniel R."/>
        </authorList>
    </citation>
    <scope>NUCLEOTIDE SEQUENCE</scope>
    <source>
        <strain evidence="8">LVF2</strain>
    </source>
</reference>
<keyword evidence="9" id="KW-1185">Reference proteome</keyword>
<evidence type="ECO:0000256" key="1">
    <source>
        <dbReference type="ARBA" id="ARBA00000971"/>
    </source>
</evidence>
<evidence type="ECO:0000256" key="6">
    <source>
        <dbReference type="SAM" id="SignalP"/>
    </source>
</evidence>
<comment type="similarity">
    <text evidence="5">Belongs to the FKBP-type PPIase family.</text>
</comment>
<dbReference type="AlphaFoldDB" id="A0A975GZ91"/>
<dbReference type="EMBL" id="CP062222">
    <property type="protein sequence ID" value="QTC92410.1"/>
    <property type="molecule type" value="Genomic_DNA"/>
</dbReference>
<evidence type="ECO:0000256" key="5">
    <source>
        <dbReference type="RuleBase" id="RU003915"/>
    </source>
</evidence>
<dbReference type="Gene3D" id="3.10.50.40">
    <property type="match status" value="1"/>
</dbReference>
<dbReference type="InterPro" id="IPR046357">
    <property type="entry name" value="PPIase_dom_sf"/>
</dbReference>